<evidence type="ECO:0000256" key="1">
    <source>
        <dbReference type="ARBA" id="ARBA00004202"/>
    </source>
</evidence>
<keyword evidence="7" id="KW-1278">Translocase</keyword>
<dbReference type="SUPFAM" id="SSF52540">
    <property type="entry name" value="P-loop containing nucleoside triphosphate hydrolases"/>
    <property type="match status" value="1"/>
</dbReference>
<dbReference type="Proteomes" id="UP001224418">
    <property type="component" value="Unassembled WGS sequence"/>
</dbReference>
<sequence>MSREKDVIIKCEDLVYNYDDIDGNKVKALKGVNLEVYEGEFLTILGHNGSGKSTLAKILNGILSPQKGTVQVYGLDALNEKNIWDIRKNVGMVFQNPDNQIVATIVEEDVAFGPENLGFPSELIRKKVDNALKIVDMYEYRKHSPSLLSGGQKQRVAIAGILAMDTKCIIFDESTAMLDPMGRKEVINTALKLNKEFGKTIILITHYMEEVINADRVIILNNGEVSMQGTPKQVFSQVSTLKSLGLDVPEVTELSYELRKIGVNIEEDIISIDEMVNALCLLK</sequence>
<evidence type="ECO:0000313" key="11">
    <source>
        <dbReference type="Proteomes" id="UP001224418"/>
    </source>
</evidence>
<gene>
    <name evidence="10" type="ORF">QOZ93_001177</name>
</gene>
<dbReference type="EMBL" id="JAUSWN010000008">
    <property type="protein sequence ID" value="MDQ0479436.1"/>
    <property type="molecule type" value="Genomic_DNA"/>
</dbReference>
<evidence type="ECO:0000256" key="2">
    <source>
        <dbReference type="ARBA" id="ARBA00005417"/>
    </source>
</evidence>
<keyword evidence="8" id="KW-0472">Membrane</keyword>
<name>A0ABU0JQQ9_HATLI</name>
<evidence type="ECO:0000256" key="6">
    <source>
        <dbReference type="ARBA" id="ARBA00022840"/>
    </source>
</evidence>
<dbReference type="InterPro" id="IPR030947">
    <property type="entry name" value="EcfA_1"/>
</dbReference>
<dbReference type="InterPro" id="IPR015856">
    <property type="entry name" value="ABC_transpr_CbiO/EcfA_su"/>
</dbReference>
<dbReference type="EC" id="3.6.3.-" evidence="10"/>
<evidence type="ECO:0000259" key="9">
    <source>
        <dbReference type="PROSITE" id="PS50893"/>
    </source>
</evidence>
<evidence type="ECO:0000256" key="4">
    <source>
        <dbReference type="ARBA" id="ARBA00022475"/>
    </source>
</evidence>
<evidence type="ECO:0000313" key="10">
    <source>
        <dbReference type="EMBL" id="MDQ0479436.1"/>
    </source>
</evidence>
<dbReference type="Gene3D" id="3.40.50.300">
    <property type="entry name" value="P-loop containing nucleotide triphosphate hydrolases"/>
    <property type="match status" value="1"/>
</dbReference>
<dbReference type="GO" id="GO:0016787">
    <property type="term" value="F:hydrolase activity"/>
    <property type="evidence" value="ECO:0007669"/>
    <property type="project" value="UniProtKB-KW"/>
</dbReference>
<organism evidence="10 11">
    <name type="scientific">Hathewaya limosa</name>
    <name type="common">Clostridium limosum</name>
    <dbReference type="NCBI Taxonomy" id="1536"/>
    <lineage>
        <taxon>Bacteria</taxon>
        <taxon>Bacillati</taxon>
        <taxon>Bacillota</taxon>
        <taxon>Clostridia</taxon>
        <taxon>Eubacteriales</taxon>
        <taxon>Clostridiaceae</taxon>
        <taxon>Hathewaya</taxon>
    </lineage>
</organism>
<dbReference type="InterPro" id="IPR050095">
    <property type="entry name" value="ECF_ABC_transporter_ATP-bd"/>
</dbReference>
<feature type="domain" description="ABC transporter" evidence="9">
    <location>
        <begin position="9"/>
        <end position="247"/>
    </location>
</feature>
<dbReference type="NCBIfam" id="NF010167">
    <property type="entry name" value="PRK13648.1"/>
    <property type="match status" value="1"/>
</dbReference>
<keyword evidence="6 10" id="KW-0067">ATP-binding</keyword>
<evidence type="ECO:0000256" key="5">
    <source>
        <dbReference type="ARBA" id="ARBA00022741"/>
    </source>
</evidence>
<evidence type="ECO:0000256" key="7">
    <source>
        <dbReference type="ARBA" id="ARBA00022967"/>
    </source>
</evidence>
<dbReference type="RefSeq" id="WP_111944071.1">
    <property type="nucleotide sequence ID" value="NZ_BAAACJ010000029.1"/>
</dbReference>
<dbReference type="PANTHER" id="PTHR43553:SF24">
    <property type="entry name" value="ENERGY-COUPLING FACTOR TRANSPORTER ATP-BINDING PROTEIN ECFA1"/>
    <property type="match status" value="1"/>
</dbReference>
<dbReference type="InterPro" id="IPR027417">
    <property type="entry name" value="P-loop_NTPase"/>
</dbReference>
<dbReference type="PANTHER" id="PTHR43553">
    <property type="entry name" value="HEAVY METAL TRANSPORTER"/>
    <property type="match status" value="1"/>
</dbReference>
<keyword evidence="11" id="KW-1185">Reference proteome</keyword>
<dbReference type="CDD" id="cd03225">
    <property type="entry name" value="ABC_cobalt_CbiO_domain1"/>
    <property type="match status" value="1"/>
</dbReference>
<dbReference type="NCBIfam" id="TIGR04520">
    <property type="entry name" value="ECF_ATPase_1"/>
    <property type="match status" value="1"/>
</dbReference>
<keyword evidence="5" id="KW-0547">Nucleotide-binding</keyword>
<evidence type="ECO:0000256" key="3">
    <source>
        <dbReference type="ARBA" id="ARBA00022448"/>
    </source>
</evidence>
<proteinExistence type="inferred from homology"/>
<keyword evidence="10" id="KW-0378">Hydrolase</keyword>
<dbReference type="SMART" id="SM00382">
    <property type="entry name" value="AAA"/>
    <property type="match status" value="1"/>
</dbReference>
<keyword evidence="4" id="KW-1003">Cell membrane</keyword>
<dbReference type="PROSITE" id="PS50893">
    <property type="entry name" value="ABC_TRANSPORTER_2"/>
    <property type="match status" value="1"/>
</dbReference>
<keyword evidence="3" id="KW-0813">Transport</keyword>
<dbReference type="InterPro" id="IPR003439">
    <property type="entry name" value="ABC_transporter-like_ATP-bd"/>
</dbReference>
<accession>A0ABU0JQQ9</accession>
<dbReference type="InterPro" id="IPR003593">
    <property type="entry name" value="AAA+_ATPase"/>
</dbReference>
<dbReference type="GO" id="GO:0005524">
    <property type="term" value="F:ATP binding"/>
    <property type="evidence" value="ECO:0007669"/>
    <property type="project" value="UniProtKB-KW"/>
</dbReference>
<dbReference type="Pfam" id="PF00005">
    <property type="entry name" value="ABC_tran"/>
    <property type="match status" value="1"/>
</dbReference>
<protein>
    <submittedName>
        <fullName evidence="10">Energy-coupling factor transport system ATP-binding protein</fullName>
        <ecNumber evidence="10">3.6.3.-</ecNumber>
    </submittedName>
</protein>
<reference evidence="10 11" key="1">
    <citation type="submission" date="2023-07" db="EMBL/GenBank/DDBJ databases">
        <title>Genomic Encyclopedia of Type Strains, Phase IV (KMG-IV): sequencing the most valuable type-strain genomes for metagenomic binning, comparative biology and taxonomic classification.</title>
        <authorList>
            <person name="Goeker M."/>
        </authorList>
    </citation>
    <scope>NUCLEOTIDE SEQUENCE [LARGE SCALE GENOMIC DNA]</scope>
    <source>
        <strain evidence="10 11">DSM 1400</strain>
    </source>
</reference>
<comment type="subcellular location">
    <subcellularLocation>
        <location evidence="1">Cell membrane</location>
        <topology evidence="1">Peripheral membrane protein</topology>
    </subcellularLocation>
</comment>
<evidence type="ECO:0000256" key="8">
    <source>
        <dbReference type="ARBA" id="ARBA00023136"/>
    </source>
</evidence>
<comment type="caution">
    <text evidence="10">The sequence shown here is derived from an EMBL/GenBank/DDBJ whole genome shotgun (WGS) entry which is preliminary data.</text>
</comment>
<dbReference type="PROSITE" id="PS00211">
    <property type="entry name" value="ABC_TRANSPORTER_1"/>
    <property type="match status" value="1"/>
</dbReference>
<comment type="similarity">
    <text evidence="2">Belongs to the ABC transporter superfamily.</text>
</comment>
<dbReference type="InterPro" id="IPR017871">
    <property type="entry name" value="ABC_transporter-like_CS"/>
</dbReference>